<evidence type="ECO:0000313" key="2">
    <source>
        <dbReference type="Proteomes" id="UP001464555"/>
    </source>
</evidence>
<organism evidence="1 2">
    <name type="scientific">Flavobacterium arundinis</name>
    <dbReference type="NCBI Taxonomy" id="3139143"/>
    <lineage>
        <taxon>Bacteria</taxon>
        <taxon>Pseudomonadati</taxon>
        <taxon>Bacteroidota</taxon>
        <taxon>Flavobacteriia</taxon>
        <taxon>Flavobacteriales</taxon>
        <taxon>Flavobacteriaceae</taxon>
        <taxon>Flavobacterium</taxon>
    </lineage>
</organism>
<protein>
    <submittedName>
        <fullName evidence="1">Uncharacterized protein</fullName>
    </submittedName>
</protein>
<dbReference type="Proteomes" id="UP001464555">
    <property type="component" value="Unassembled WGS sequence"/>
</dbReference>
<evidence type="ECO:0000313" key="1">
    <source>
        <dbReference type="EMBL" id="MEL1244916.1"/>
    </source>
</evidence>
<name>A0ABU9HY55_9FLAO</name>
<gene>
    <name evidence="1" type="ORF">AAEO56_11630</name>
</gene>
<dbReference type="EMBL" id="JBBYHR010000006">
    <property type="protein sequence ID" value="MEL1244916.1"/>
    <property type="molecule type" value="Genomic_DNA"/>
</dbReference>
<sequence>MLSFAAYKRSFGSLIGLVNENKELTEKQSKTKEGKNNLKVLNKEIAAIDNVIGKEGQNKEAVQQDLVAFISAYKGVSVYMLESIHGYSNDNYKIYTNVIDVTGGINELMKLSYDAEKKVDFSRLINLDFYIAKKDNNTNTLHLKMIFQNYEKNK</sequence>
<dbReference type="RefSeq" id="WP_341697232.1">
    <property type="nucleotide sequence ID" value="NZ_JBBYHR010000006.1"/>
</dbReference>
<reference evidence="1 2" key="1">
    <citation type="submission" date="2024-04" db="EMBL/GenBank/DDBJ databases">
        <title>Flavobacterium sp. DGU11 16S ribosomal RNA gene Genome sequencing and assembly.</title>
        <authorList>
            <person name="Park S."/>
        </authorList>
    </citation>
    <scope>NUCLEOTIDE SEQUENCE [LARGE SCALE GENOMIC DNA]</scope>
    <source>
        <strain evidence="1 2">DGU11</strain>
    </source>
</reference>
<proteinExistence type="predicted"/>
<keyword evidence="2" id="KW-1185">Reference proteome</keyword>
<accession>A0ABU9HY55</accession>
<comment type="caution">
    <text evidence="1">The sequence shown here is derived from an EMBL/GenBank/DDBJ whole genome shotgun (WGS) entry which is preliminary data.</text>
</comment>